<dbReference type="EMBL" id="JAUSUA010000002">
    <property type="protein sequence ID" value="MDQ0206911.1"/>
    <property type="molecule type" value="Genomic_DNA"/>
</dbReference>
<sequence length="464" mass="50812">MSDQKKQTVERIQQLLEQELQRFSHTVQSRLEEDTAHYLSHINQVIEAIGEDDDDAHIVLDGSVNASQYGEIGIGGDDTAALQSMINDTVNNGHLHCFLPAKVLKITDTLVFPQSFHKPMITGRGFKSTIIDFSDLPEGKAVFKVKGGSGQFSGGVIEHIGFRGNNLAVAIEAADVCGFHIKHCRFEQCRTGVVFHNETGFTEFVIVEKCDFAESCDVAIEFKQTNGVRSFHGSGISDSTINKRPSATDPAIKIGPGCFPYNSPLSCQIWTRSAAPIIENSGEVISNFSGTIMIEVMNPSDYDSFELVSSSGNSLYLLGNFMVHDHNRHAKLGKAIYCDRLQLNQDGSATKQRSPYVIEKTLTTGSTQLLRVDHNVVGIINLIVFANNYEYSYTLNLYTDPHSNSGSVSILATNKAFNNAGFGAPTFTVSGGHLTIQNTKFPATGVTCYATVQELGARFQYRLT</sequence>
<evidence type="ECO:0000313" key="2">
    <source>
        <dbReference type="Proteomes" id="UP001225034"/>
    </source>
</evidence>
<accession>A0ABT9YHB5</accession>
<protein>
    <recommendedName>
        <fullName evidence="3">Right handed beta helix domain-containing protein</fullName>
    </recommendedName>
</protein>
<comment type="caution">
    <text evidence="1">The sequence shown here is derived from an EMBL/GenBank/DDBJ whole genome shotgun (WGS) entry which is preliminary data.</text>
</comment>
<dbReference type="InterPro" id="IPR012334">
    <property type="entry name" value="Pectin_lyas_fold"/>
</dbReference>
<proteinExistence type="predicted"/>
<dbReference type="Gene3D" id="2.160.20.10">
    <property type="entry name" value="Single-stranded right-handed beta-helix, Pectin lyase-like"/>
    <property type="match status" value="1"/>
</dbReference>
<dbReference type="RefSeq" id="WP_306981783.1">
    <property type="nucleotide sequence ID" value="NZ_JAUSUA010000002.1"/>
</dbReference>
<keyword evidence="2" id="KW-1185">Reference proteome</keyword>
<evidence type="ECO:0008006" key="3">
    <source>
        <dbReference type="Google" id="ProtNLM"/>
    </source>
</evidence>
<evidence type="ECO:0000313" key="1">
    <source>
        <dbReference type="EMBL" id="MDQ0206911.1"/>
    </source>
</evidence>
<organism evidence="1 2">
    <name type="scientific">Alkalicoccobacillus murimartini</name>
    <dbReference type="NCBI Taxonomy" id="171685"/>
    <lineage>
        <taxon>Bacteria</taxon>
        <taxon>Bacillati</taxon>
        <taxon>Bacillota</taxon>
        <taxon>Bacilli</taxon>
        <taxon>Bacillales</taxon>
        <taxon>Bacillaceae</taxon>
        <taxon>Alkalicoccobacillus</taxon>
    </lineage>
</organism>
<name>A0ABT9YHB5_9BACI</name>
<dbReference type="Proteomes" id="UP001225034">
    <property type="component" value="Unassembled WGS sequence"/>
</dbReference>
<reference evidence="1 2" key="1">
    <citation type="submission" date="2023-07" db="EMBL/GenBank/DDBJ databases">
        <title>Genomic Encyclopedia of Type Strains, Phase IV (KMG-IV): sequencing the most valuable type-strain genomes for metagenomic binning, comparative biology and taxonomic classification.</title>
        <authorList>
            <person name="Goeker M."/>
        </authorList>
    </citation>
    <scope>NUCLEOTIDE SEQUENCE [LARGE SCALE GENOMIC DNA]</scope>
    <source>
        <strain evidence="1 2">DSM 19154</strain>
    </source>
</reference>
<gene>
    <name evidence="1" type="ORF">J2S05_001710</name>
</gene>